<comment type="caution">
    <text evidence="2">The sequence shown here is derived from an EMBL/GenBank/DDBJ whole genome shotgun (WGS) entry which is preliminary data.</text>
</comment>
<reference evidence="2" key="1">
    <citation type="journal article" date="2020" name="Front. Microbiol.">
        <title>Gene regulatory networks of Penicillium echinulatum 2HH and Penicillium oxalicum 114-2 inferred by a computational biology approach.</title>
        <authorList>
            <person name="Lenz A.R."/>
            <person name="Galan-Vasquez E."/>
            <person name="Balbinot E."/>
            <person name="De Abreu F.P."/>
            <person name="De Oliveira N.S."/>
            <person name="Da Rosa L.O."/>
            <person name="De Avila E Silva S."/>
            <person name="Camassola M."/>
            <person name="Dillon A.J.P."/>
            <person name="Perez-Rueda E."/>
        </authorList>
    </citation>
    <scope>NUCLEOTIDE SEQUENCE</scope>
    <source>
        <strain evidence="2">S1M29</strain>
    </source>
</reference>
<sequence length="130" mass="14401">MATPPPSSSDSNPSFSMSAYMMPSQQDSFASDSDLEDDVASLPSVSTSDSDMETLSDDYSDAEAEWRESIEQLELMLTMVLVPFVGKYLGRRCAYWSWTRFMQWKYPVEVTITNPGLFKGAGVIEAAATL</sequence>
<dbReference type="EMBL" id="WIWV01000091">
    <property type="protein sequence ID" value="KAF7714236.1"/>
    <property type="molecule type" value="Genomic_DNA"/>
</dbReference>
<evidence type="ECO:0000256" key="1">
    <source>
        <dbReference type="SAM" id="MobiDB-lite"/>
    </source>
</evidence>
<feature type="compositionally biased region" description="Acidic residues" evidence="1">
    <location>
        <begin position="50"/>
        <end position="60"/>
    </location>
</feature>
<protein>
    <submittedName>
        <fullName evidence="2">Uncharacterized protein</fullName>
    </submittedName>
</protein>
<evidence type="ECO:0000313" key="3">
    <source>
        <dbReference type="Proteomes" id="UP000631181"/>
    </source>
</evidence>
<dbReference type="GO" id="GO:0045040">
    <property type="term" value="P:protein insertion into mitochondrial outer membrane"/>
    <property type="evidence" value="ECO:0007669"/>
    <property type="project" value="InterPro"/>
</dbReference>
<dbReference type="PANTHER" id="PTHR28230:SF1">
    <property type="entry name" value="MITOCHONDRIAL IMPORT PROTEIN 2"/>
    <property type="match status" value="1"/>
</dbReference>
<dbReference type="OrthoDB" id="5555533at2759"/>
<organism evidence="2 3">
    <name type="scientific">Penicillium ucsense</name>
    <dbReference type="NCBI Taxonomy" id="2839758"/>
    <lineage>
        <taxon>Eukaryota</taxon>
        <taxon>Fungi</taxon>
        <taxon>Dikarya</taxon>
        <taxon>Ascomycota</taxon>
        <taxon>Pezizomycotina</taxon>
        <taxon>Eurotiomycetes</taxon>
        <taxon>Eurotiomycetidae</taxon>
        <taxon>Eurotiales</taxon>
        <taxon>Aspergillaceae</taxon>
        <taxon>Penicillium</taxon>
    </lineage>
</organism>
<name>A0A8J8VYG4_9EURO</name>
<dbReference type="GO" id="GO:0005741">
    <property type="term" value="C:mitochondrial outer membrane"/>
    <property type="evidence" value="ECO:0007669"/>
    <property type="project" value="TreeGrafter"/>
</dbReference>
<dbReference type="InterPro" id="IPR037652">
    <property type="entry name" value="Mim2"/>
</dbReference>
<dbReference type="Proteomes" id="UP000631181">
    <property type="component" value="Unassembled WGS sequence"/>
</dbReference>
<gene>
    <name evidence="2" type="ORF">PECM_008670</name>
</gene>
<keyword evidence="3" id="KW-1185">Reference proteome</keyword>
<proteinExistence type="predicted"/>
<dbReference type="AlphaFoldDB" id="A0A8J8VYG4"/>
<feature type="region of interest" description="Disordered" evidence="1">
    <location>
        <begin position="25"/>
        <end position="60"/>
    </location>
</feature>
<dbReference type="Pfam" id="PF19117">
    <property type="entry name" value="Mim2"/>
    <property type="match status" value="1"/>
</dbReference>
<evidence type="ECO:0000313" key="2">
    <source>
        <dbReference type="EMBL" id="KAF7714236.1"/>
    </source>
</evidence>
<dbReference type="GO" id="GO:0070096">
    <property type="term" value="P:mitochondrial outer membrane translocase complex assembly"/>
    <property type="evidence" value="ECO:0007669"/>
    <property type="project" value="InterPro"/>
</dbReference>
<accession>A0A8J8VYG4</accession>
<dbReference type="PANTHER" id="PTHR28230">
    <property type="entry name" value="CHROMOSOME 1, WHOLE GENOME SHOTGUN SEQUENCE"/>
    <property type="match status" value="1"/>
</dbReference>